<accession>A0A089ZIW6</accession>
<dbReference type="KEGG" id="mfc:BRM9_2061"/>
<evidence type="ECO:0000313" key="6">
    <source>
        <dbReference type="Proteomes" id="UP000062768"/>
    </source>
</evidence>
<reference evidence="3" key="2">
    <citation type="submission" date="2014-09" db="EMBL/GenBank/DDBJ databases">
        <authorList>
            <person name="Bishop-Lilly K.A."/>
            <person name="Broomall S.M."/>
            <person name="Chain P.S."/>
            <person name="Chertkov O."/>
            <person name="Coyne S.R."/>
            <person name="Daligault H.E."/>
            <person name="Davenport K.W."/>
            <person name="Erkkila T."/>
            <person name="Frey K.G."/>
            <person name="Gibbons H.S."/>
            <person name="Gu W."/>
            <person name="Jaissle J."/>
            <person name="Johnson S.L."/>
            <person name="Koroleva G.I."/>
            <person name="Ladner J.T."/>
            <person name="Lo C.-C."/>
            <person name="Minogue T.D."/>
            <person name="Munk C."/>
            <person name="Palacios G.F."/>
            <person name="Redden C.L."/>
            <person name="Rosenzweig C.N."/>
            <person name="Scholz M.B."/>
            <person name="Teshima H."/>
            <person name="Xu Y."/>
        </authorList>
    </citation>
    <scope>NUCLEOTIDE SEQUENCE</scope>
    <source>
        <strain evidence="3">Mb9</strain>
    </source>
</reference>
<keyword evidence="6" id="KW-1185">Reference proteome</keyword>
<organism evidence="1 5">
    <name type="scientific">Methanobacterium formicicum</name>
    <dbReference type="NCBI Taxonomy" id="2162"/>
    <lineage>
        <taxon>Archaea</taxon>
        <taxon>Methanobacteriati</taxon>
        <taxon>Methanobacteriota</taxon>
        <taxon>Methanomada group</taxon>
        <taxon>Methanobacteria</taxon>
        <taxon>Methanobacteriales</taxon>
        <taxon>Methanobacteriaceae</taxon>
        <taxon>Methanobacterium</taxon>
    </lineage>
</organism>
<dbReference type="Proteomes" id="UP000062768">
    <property type="component" value="Chromosome I"/>
</dbReference>
<name>A0A089ZIW6_METFO</name>
<protein>
    <submittedName>
        <fullName evidence="4">L-2-amino-thiazoline-4-carboxylic acid hydrolase</fullName>
    </submittedName>
</protein>
<dbReference type="RefSeq" id="WP_052400034.1">
    <property type="nucleotide sequence ID" value="NZ_CALCVY010000094.1"/>
</dbReference>
<keyword evidence="4" id="KW-0378">Hydrolase</keyword>
<evidence type="ECO:0000313" key="4">
    <source>
        <dbReference type="EMBL" id="MBF4474244.1"/>
    </source>
</evidence>
<sequence>MVKTKDYYTSQKSEFFTQFDGFCERVGALIEEKYGKKFKNDVMGEIKRGFELIFDEIPYIGGDDNFLTMDLVSAAQDLALYQVLKRHDKPVEEIGEIAYQESEQYLRDNADLIPPMTHPKYVFYIEMAAKESLKRKYPGDWAYKFIPPEGENDYGLDFVECGIQKLFHDHDADEFTPYLCAMDIPMSECGNLGLHRTQTLAEGSDLCDFRYKGGRETEVASTVIKKG</sequence>
<dbReference type="EMBL" id="CP006933">
    <property type="protein sequence ID" value="AIS32863.1"/>
    <property type="molecule type" value="Genomic_DNA"/>
</dbReference>
<dbReference type="Proteomes" id="UP000029661">
    <property type="component" value="Chromosome"/>
</dbReference>
<dbReference type="GO" id="GO:0016787">
    <property type="term" value="F:hydrolase activity"/>
    <property type="evidence" value="ECO:0007669"/>
    <property type="project" value="UniProtKB-KW"/>
</dbReference>
<reference evidence="1" key="1">
    <citation type="submission" date="2013-12" db="EMBL/GenBank/DDBJ databases">
        <title>The complete genome sequence of Methanobacterium sp. BRM9.</title>
        <authorList>
            <consortium name="Pastoral Greenhouse Gas Research Consortium"/>
            <person name="Kelly W.J."/>
            <person name="Leahy S.C."/>
            <person name="Perry R."/>
            <person name="Li D."/>
            <person name="Altermann E."/>
            <person name="Lambie S.C."/>
            <person name="Attwood G.T."/>
        </authorList>
    </citation>
    <scope>NUCLEOTIDE SEQUENCE [LARGE SCALE GENOMIC DNA]</scope>
    <source>
        <strain evidence="1">BRM9</strain>
    </source>
</reference>
<dbReference type="EMBL" id="JADIIL010000011">
    <property type="protein sequence ID" value="MBF4474244.1"/>
    <property type="molecule type" value="Genomic_DNA"/>
</dbReference>
<evidence type="ECO:0000313" key="1">
    <source>
        <dbReference type="EMBL" id="AIS32863.1"/>
    </source>
</evidence>
<evidence type="ECO:0000313" key="3">
    <source>
        <dbReference type="EMBL" id="CEL23925.1"/>
    </source>
</evidence>
<evidence type="ECO:0000313" key="5">
    <source>
        <dbReference type="Proteomes" id="UP000029661"/>
    </source>
</evidence>
<gene>
    <name evidence="1" type="ORF">BRM9_2061</name>
    <name evidence="2" type="ORF">DSM1535_1627</name>
    <name evidence="4" type="ORF">ISP06_02065</name>
    <name evidence="3" type="ORF">MB9_0276</name>
</gene>
<proteinExistence type="predicted"/>
<dbReference type="InterPro" id="IPR026002">
    <property type="entry name" value="ATC_hydrolase-like"/>
</dbReference>
<dbReference type="Proteomes" id="UP000606900">
    <property type="component" value="Unassembled WGS sequence"/>
</dbReference>
<dbReference type="GeneID" id="26738541"/>
<dbReference type="KEGG" id="mfi:DSM1535_1627"/>
<reference evidence="4" key="3">
    <citation type="submission" date="2020-10" db="EMBL/GenBank/DDBJ databases">
        <title>Dehalococcoides mccartyi of a TCE/Cr reducing biochatode.</title>
        <authorList>
            <person name="Matturro B."/>
        </authorList>
    </citation>
    <scope>NUCLEOTIDE SEQUENCE</scope>
    <source>
        <strain evidence="4">Bin2</strain>
    </source>
</reference>
<dbReference type="PATRIC" id="fig|2162.10.peg.284"/>
<dbReference type="EMBL" id="LN515531">
    <property type="protein sequence ID" value="CEA13953.1"/>
    <property type="molecule type" value="Genomic_DNA"/>
</dbReference>
<dbReference type="Pfam" id="PF14196">
    <property type="entry name" value="ATC_hydrolase"/>
    <property type="match status" value="1"/>
</dbReference>
<dbReference type="AlphaFoldDB" id="A0A089ZIW6"/>
<dbReference type="OrthoDB" id="372415at2157"/>
<dbReference type="EMBL" id="LN734822">
    <property type="protein sequence ID" value="CEL23925.1"/>
    <property type="molecule type" value="Genomic_DNA"/>
</dbReference>
<evidence type="ECO:0000313" key="2">
    <source>
        <dbReference type="EMBL" id="CEA13953.1"/>
    </source>
</evidence>